<accession>A0A552EIS8</accession>
<gene>
    <name evidence="1" type="ORF">EWV78_13690</name>
</gene>
<name>A0A552EIS8_MICAE</name>
<sequence>MIGGALRRIFTFKSKQQFWPSNAPYLLLRTSLLRYRDLNLHLSEMTTGIGGTLRFNFLV</sequence>
<dbReference type="AlphaFoldDB" id="A0A552EIS8"/>
<reference evidence="1 2" key="1">
    <citation type="submission" date="2019-01" db="EMBL/GenBank/DDBJ databases">
        <title>Coherence of Microcystis species and biogeography revealed through population genomics.</title>
        <authorList>
            <person name="Perez-Carrascal O.M."/>
            <person name="Terrat Y."/>
            <person name="Giani A."/>
            <person name="Fortin N."/>
            <person name="Tromas N."/>
            <person name="Shapiro B.J."/>
        </authorList>
    </citation>
    <scope>NUCLEOTIDE SEQUENCE [LARGE SCALE GENOMIC DNA]</scope>
    <source>
        <strain evidence="1">Ma_MB_F_20061100_S20D</strain>
    </source>
</reference>
<evidence type="ECO:0000313" key="2">
    <source>
        <dbReference type="Proteomes" id="UP000315113"/>
    </source>
</evidence>
<dbReference type="Proteomes" id="UP000315113">
    <property type="component" value="Unassembled WGS sequence"/>
</dbReference>
<organism evidence="1 2">
    <name type="scientific">Microcystis aeruginosa Ma_MB_F_20061100_S20D</name>
    <dbReference type="NCBI Taxonomy" id="2486253"/>
    <lineage>
        <taxon>Bacteria</taxon>
        <taxon>Bacillati</taxon>
        <taxon>Cyanobacteriota</taxon>
        <taxon>Cyanophyceae</taxon>
        <taxon>Oscillatoriophycideae</taxon>
        <taxon>Chroococcales</taxon>
        <taxon>Microcystaceae</taxon>
        <taxon>Microcystis</taxon>
    </lineage>
</organism>
<dbReference type="EMBL" id="SFBH01000106">
    <property type="protein sequence ID" value="TRU34323.1"/>
    <property type="molecule type" value="Genomic_DNA"/>
</dbReference>
<comment type="caution">
    <text evidence="1">The sequence shown here is derived from an EMBL/GenBank/DDBJ whole genome shotgun (WGS) entry which is preliminary data.</text>
</comment>
<proteinExistence type="predicted"/>
<evidence type="ECO:0000313" key="1">
    <source>
        <dbReference type="EMBL" id="TRU34323.1"/>
    </source>
</evidence>
<protein>
    <submittedName>
        <fullName evidence="1">Uncharacterized protein</fullName>
    </submittedName>
</protein>